<proteinExistence type="predicted"/>
<sequence length="236" mass="26725">MSQLSIDGVSFKDKFGRGAVDGGVEEIIGGRSVKRWESAVIATSSANEVSALSSSKKTALIHNINHHNHKATNESLITSNPSLVKDNSSDVLKESASSPFIVCFRELNMPESEYDVIEFKAAIDMSTFDSDNQMLQFLKAIILNFDAWKDECKEKTLLFLRDEIDEEEYRDHLEACVTMSRDDFIRLLYNLPPNRYECRTIQTIMRYRPKDVTIKEILAIAPQLGIEGQLHLIYGD</sequence>
<dbReference type="Proteomes" id="UP000694255">
    <property type="component" value="Unassembled WGS sequence"/>
</dbReference>
<dbReference type="AlphaFoldDB" id="A0A8J5QIF2"/>
<reference evidence="1 2" key="1">
    <citation type="journal article" date="2021" name="DNA Res.">
        <title>Genome analysis of Candida subhashii reveals its hybrid nature and dual mitochondrial genome conformations.</title>
        <authorList>
            <person name="Mixao V."/>
            <person name="Hegedusova E."/>
            <person name="Saus E."/>
            <person name="Pryszcz L.P."/>
            <person name="Cillingova A."/>
            <person name="Nosek J."/>
            <person name="Gabaldon T."/>
        </authorList>
    </citation>
    <scope>NUCLEOTIDE SEQUENCE [LARGE SCALE GENOMIC DNA]</scope>
    <source>
        <strain evidence="1 2">CBS 10753</strain>
    </source>
</reference>
<protein>
    <submittedName>
        <fullName evidence="1">Uncharacterized protein</fullName>
    </submittedName>
</protein>
<dbReference type="GeneID" id="73471435"/>
<name>A0A8J5QIF2_9ASCO</name>
<evidence type="ECO:0000313" key="1">
    <source>
        <dbReference type="EMBL" id="KAG7661860.1"/>
    </source>
</evidence>
<evidence type="ECO:0000313" key="2">
    <source>
        <dbReference type="Proteomes" id="UP000694255"/>
    </source>
</evidence>
<accession>A0A8J5QIF2</accession>
<keyword evidence="2" id="KW-1185">Reference proteome</keyword>
<organism evidence="1 2">
    <name type="scientific">[Candida] subhashii</name>
    <dbReference type="NCBI Taxonomy" id="561895"/>
    <lineage>
        <taxon>Eukaryota</taxon>
        <taxon>Fungi</taxon>
        <taxon>Dikarya</taxon>
        <taxon>Ascomycota</taxon>
        <taxon>Saccharomycotina</taxon>
        <taxon>Pichiomycetes</taxon>
        <taxon>Debaryomycetaceae</taxon>
        <taxon>Spathaspora</taxon>
    </lineage>
</organism>
<dbReference type="EMBL" id="JAGSYN010000193">
    <property type="protein sequence ID" value="KAG7661860.1"/>
    <property type="molecule type" value="Genomic_DNA"/>
</dbReference>
<dbReference type="RefSeq" id="XP_049262093.1">
    <property type="nucleotide sequence ID" value="XM_049408615.1"/>
</dbReference>
<comment type="caution">
    <text evidence="1">The sequence shown here is derived from an EMBL/GenBank/DDBJ whole genome shotgun (WGS) entry which is preliminary data.</text>
</comment>
<gene>
    <name evidence="1" type="ORF">J8A68_004635</name>
</gene>